<organism evidence="1 2">
    <name type="scientific">Lottia gigantea</name>
    <name type="common">Giant owl limpet</name>
    <dbReference type="NCBI Taxonomy" id="225164"/>
    <lineage>
        <taxon>Eukaryota</taxon>
        <taxon>Metazoa</taxon>
        <taxon>Spiralia</taxon>
        <taxon>Lophotrochozoa</taxon>
        <taxon>Mollusca</taxon>
        <taxon>Gastropoda</taxon>
        <taxon>Patellogastropoda</taxon>
        <taxon>Lottioidea</taxon>
        <taxon>Lottiidae</taxon>
        <taxon>Lottia</taxon>
    </lineage>
</organism>
<dbReference type="OMA" id="RAENSAC"/>
<dbReference type="OrthoDB" id="9939852at2759"/>
<dbReference type="HOGENOM" id="CLU_1357661_0_0_1"/>
<dbReference type="GO" id="GO:0005737">
    <property type="term" value="C:cytoplasm"/>
    <property type="evidence" value="ECO:0007669"/>
    <property type="project" value="TreeGrafter"/>
</dbReference>
<proteinExistence type="predicted"/>
<dbReference type="CTD" id="20232376"/>
<dbReference type="GeneID" id="20232376"/>
<dbReference type="RefSeq" id="XP_009059593.1">
    <property type="nucleotide sequence ID" value="XM_009061345.1"/>
</dbReference>
<gene>
    <name evidence="1" type="ORF">LOTGIDRAFT_124546</name>
</gene>
<accession>V4BLV4</accession>
<sequence length="202" mass="23116">QEVNKLSFELQWRESSFMDSQELWAQRFDRVCQENAVLMSTLESRSEELRRSNSRNMALCRERDEILALMDVKEKLKYEKSKSQSAEDQYGNFSATELAVLGACRCRGSDPQPCGCAHAAASLKRDIIKLREEIDLQKQRTEETYLTVDAYRKAFEEQLSKNKVLSVKLSELCVPAVPKAVKAKAALKWLISVLNDGRSLFE</sequence>
<reference evidence="1 2" key="1">
    <citation type="journal article" date="2013" name="Nature">
        <title>Insights into bilaterian evolution from three spiralian genomes.</title>
        <authorList>
            <person name="Simakov O."/>
            <person name="Marletaz F."/>
            <person name="Cho S.J."/>
            <person name="Edsinger-Gonzales E."/>
            <person name="Havlak P."/>
            <person name="Hellsten U."/>
            <person name="Kuo D.H."/>
            <person name="Larsson T."/>
            <person name="Lv J."/>
            <person name="Arendt D."/>
            <person name="Savage R."/>
            <person name="Osoegawa K."/>
            <person name="de Jong P."/>
            <person name="Grimwood J."/>
            <person name="Chapman J.A."/>
            <person name="Shapiro H."/>
            <person name="Aerts A."/>
            <person name="Otillar R.P."/>
            <person name="Terry A.Y."/>
            <person name="Boore J.L."/>
            <person name="Grigoriev I.V."/>
            <person name="Lindberg D.R."/>
            <person name="Seaver E.C."/>
            <person name="Weisblat D.A."/>
            <person name="Putnam N.H."/>
            <person name="Rokhsar D.S."/>
        </authorList>
    </citation>
    <scope>NUCLEOTIDE SEQUENCE [LARGE SCALE GENOMIC DNA]</scope>
</reference>
<dbReference type="PANTHER" id="PTHR28616">
    <property type="entry name" value="COILED-COIL DOMAIN-CONTAINING PROTEIN 125"/>
    <property type="match status" value="1"/>
</dbReference>
<dbReference type="GO" id="GO:0035024">
    <property type="term" value="P:negative regulation of Rho protein signal transduction"/>
    <property type="evidence" value="ECO:0007669"/>
    <property type="project" value="TreeGrafter"/>
</dbReference>
<dbReference type="AlphaFoldDB" id="V4BLV4"/>
<dbReference type="InterPro" id="IPR034608">
    <property type="entry name" value="CCDC125"/>
</dbReference>
<feature type="non-terminal residue" evidence="1">
    <location>
        <position position="1"/>
    </location>
</feature>
<dbReference type="KEGG" id="lgi:LOTGIDRAFT_124546"/>
<keyword evidence="2" id="KW-1185">Reference proteome</keyword>
<dbReference type="Proteomes" id="UP000030746">
    <property type="component" value="Unassembled WGS sequence"/>
</dbReference>
<dbReference type="PANTHER" id="PTHR28616:SF1">
    <property type="entry name" value="COILED-COIL DOMAIN-CONTAINING PROTEIN 125"/>
    <property type="match status" value="1"/>
</dbReference>
<evidence type="ECO:0000313" key="1">
    <source>
        <dbReference type="EMBL" id="ESO89809.1"/>
    </source>
</evidence>
<evidence type="ECO:0000313" key="2">
    <source>
        <dbReference type="Proteomes" id="UP000030746"/>
    </source>
</evidence>
<protein>
    <submittedName>
        <fullName evidence="1">Uncharacterized protein</fullName>
    </submittedName>
</protein>
<dbReference type="GO" id="GO:2000146">
    <property type="term" value="P:negative regulation of cell motility"/>
    <property type="evidence" value="ECO:0007669"/>
    <property type="project" value="TreeGrafter"/>
</dbReference>
<name>V4BLV4_LOTGI</name>
<dbReference type="EMBL" id="KB202544">
    <property type="protein sequence ID" value="ESO89809.1"/>
    <property type="molecule type" value="Genomic_DNA"/>
</dbReference>